<protein>
    <recommendedName>
        <fullName evidence="1">DUF5615 domain-containing protein</fullName>
    </recommendedName>
</protein>
<organism evidence="2">
    <name type="scientific">uncultured Solirubrobacterales bacterium</name>
    <dbReference type="NCBI Taxonomy" id="768556"/>
    <lineage>
        <taxon>Bacteria</taxon>
        <taxon>Bacillati</taxon>
        <taxon>Actinomycetota</taxon>
        <taxon>Thermoleophilia</taxon>
        <taxon>Solirubrobacterales</taxon>
        <taxon>environmental samples</taxon>
    </lineage>
</organism>
<evidence type="ECO:0000259" key="1">
    <source>
        <dbReference type="Pfam" id="PF18480"/>
    </source>
</evidence>
<dbReference type="EMBL" id="CADCVU010000091">
    <property type="protein sequence ID" value="CAA9496953.1"/>
    <property type="molecule type" value="Genomic_DNA"/>
</dbReference>
<accession>A0A6J4SEP2</accession>
<sequence length="117" mass="13209">MNLLLDEMLSAVIAEQLRIRDHDAAAVDERADLRGLADIDLFERAQVEERAVVTYDRDDFLTLDRRYRDHGRDHHGIVIVNPRRFPQGAGTIGALVAALEALLATGPPYPSFVHWLH</sequence>
<name>A0A6J4SEP2_9ACTN</name>
<proteinExistence type="predicted"/>
<dbReference type="Pfam" id="PF18480">
    <property type="entry name" value="DUF5615"/>
    <property type="match status" value="1"/>
</dbReference>
<reference evidence="2" key="1">
    <citation type="submission" date="2020-02" db="EMBL/GenBank/DDBJ databases">
        <authorList>
            <person name="Meier V. D."/>
        </authorList>
    </citation>
    <scope>NUCLEOTIDE SEQUENCE</scope>
    <source>
        <strain evidence="2">AVDCRST_MAG45</strain>
    </source>
</reference>
<dbReference type="AlphaFoldDB" id="A0A6J4SEP2"/>
<feature type="domain" description="DUF5615" evidence="1">
    <location>
        <begin position="1"/>
        <end position="83"/>
    </location>
</feature>
<gene>
    <name evidence="2" type="ORF">AVDCRST_MAG45-1063</name>
</gene>
<evidence type="ECO:0000313" key="2">
    <source>
        <dbReference type="EMBL" id="CAA9496953.1"/>
    </source>
</evidence>
<dbReference type="InterPro" id="IPR041049">
    <property type="entry name" value="DUF5615"/>
</dbReference>